<evidence type="ECO:0000256" key="6">
    <source>
        <dbReference type="ARBA" id="ARBA00019129"/>
    </source>
</evidence>
<dbReference type="InterPro" id="IPR000013">
    <property type="entry name" value="Peptidase_M7"/>
</dbReference>
<evidence type="ECO:0000256" key="15">
    <source>
        <dbReference type="SAM" id="SignalP"/>
    </source>
</evidence>
<feature type="chain" id="PRO_5046277399" description="Extracellular small neutral protease" evidence="15">
    <location>
        <begin position="18"/>
        <end position="182"/>
    </location>
</feature>
<evidence type="ECO:0000256" key="4">
    <source>
        <dbReference type="ARBA" id="ARBA00006571"/>
    </source>
</evidence>
<accession>A0ABT0VQS7</accession>
<dbReference type="InterPro" id="IPR024079">
    <property type="entry name" value="MetalloPept_cat_dom_sf"/>
</dbReference>
<keyword evidence="17" id="KW-1185">Reference proteome</keyword>
<dbReference type="SUPFAM" id="SSF55486">
    <property type="entry name" value="Metalloproteases ('zincins'), catalytic domain"/>
    <property type="match status" value="1"/>
</dbReference>
<keyword evidence="8" id="KW-0645">Protease</keyword>
<evidence type="ECO:0000256" key="10">
    <source>
        <dbReference type="ARBA" id="ARBA00022801"/>
    </source>
</evidence>
<keyword evidence="9" id="KW-0479">Metal-binding</keyword>
<feature type="signal peptide" evidence="15">
    <location>
        <begin position="1"/>
        <end position="17"/>
    </location>
</feature>
<dbReference type="Pfam" id="PF02031">
    <property type="entry name" value="Peptidase_M7"/>
    <property type="match status" value="1"/>
</dbReference>
<dbReference type="Gene3D" id="3.40.390.10">
    <property type="entry name" value="Collagenase (Catalytic Domain)"/>
    <property type="match status" value="1"/>
</dbReference>
<comment type="catalytic activity">
    <reaction evidence="1">
        <text>Hydrolyzes proteins with a preference for Tyr or Phe in the P1' position. Has no action on amino-acid p-nitroanilides.</text>
        <dbReference type="EC" id="3.4.24.77"/>
    </reaction>
</comment>
<evidence type="ECO:0000256" key="2">
    <source>
        <dbReference type="ARBA" id="ARBA00001947"/>
    </source>
</evidence>
<evidence type="ECO:0000256" key="14">
    <source>
        <dbReference type="ARBA" id="ARBA00029927"/>
    </source>
</evidence>
<organism evidence="16 17">
    <name type="scientific">Streptomyces griseoincarnatus</name>
    <dbReference type="NCBI Taxonomy" id="29305"/>
    <lineage>
        <taxon>Bacteria</taxon>
        <taxon>Bacillati</taxon>
        <taxon>Actinomycetota</taxon>
        <taxon>Actinomycetes</taxon>
        <taxon>Kitasatosporales</taxon>
        <taxon>Streptomycetaceae</taxon>
        <taxon>Streptomyces</taxon>
        <taxon>Streptomyces griseoincarnatus group</taxon>
    </lineage>
</organism>
<keyword evidence="12 16" id="KW-0482">Metalloprotease</keyword>
<dbReference type="EMBL" id="JAMQBH010000004">
    <property type="protein sequence ID" value="MCM2513705.1"/>
    <property type="molecule type" value="Genomic_DNA"/>
</dbReference>
<evidence type="ECO:0000256" key="7">
    <source>
        <dbReference type="ARBA" id="ARBA00022525"/>
    </source>
</evidence>
<evidence type="ECO:0000256" key="12">
    <source>
        <dbReference type="ARBA" id="ARBA00023049"/>
    </source>
</evidence>
<dbReference type="GO" id="GO:0008237">
    <property type="term" value="F:metallopeptidase activity"/>
    <property type="evidence" value="ECO:0007669"/>
    <property type="project" value="UniProtKB-KW"/>
</dbReference>
<dbReference type="EC" id="3.4.24.77" evidence="5"/>
<evidence type="ECO:0000256" key="13">
    <source>
        <dbReference type="ARBA" id="ARBA00023157"/>
    </source>
</evidence>
<evidence type="ECO:0000256" key="1">
    <source>
        <dbReference type="ARBA" id="ARBA00000612"/>
    </source>
</evidence>
<protein>
    <recommendedName>
        <fullName evidence="6">Extracellular small neutral protease</fullName>
        <ecNumber evidence="5">3.4.24.77</ecNumber>
    </recommendedName>
    <alternativeName>
        <fullName evidence="14">Snapalysin</fullName>
    </alternativeName>
</protein>
<name>A0ABT0VQS7_STRGI</name>
<evidence type="ECO:0000313" key="16">
    <source>
        <dbReference type="EMBL" id="MCM2513705.1"/>
    </source>
</evidence>
<evidence type="ECO:0000256" key="3">
    <source>
        <dbReference type="ARBA" id="ARBA00004613"/>
    </source>
</evidence>
<evidence type="ECO:0000256" key="9">
    <source>
        <dbReference type="ARBA" id="ARBA00022723"/>
    </source>
</evidence>
<keyword evidence="10 16" id="KW-0378">Hydrolase</keyword>
<keyword evidence="15" id="KW-0732">Signal</keyword>
<evidence type="ECO:0000256" key="8">
    <source>
        <dbReference type="ARBA" id="ARBA00022670"/>
    </source>
</evidence>
<dbReference type="PRINTS" id="PR00787">
    <property type="entry name" value="NEUTRALPTASE"/>
</dbReference>
<gene>
    <name evidence="16" type="ORF">NC658_10610</name>
</gene>
<comment type="similarity">
    <text evidence="4">Belongs to the peptidase M7 family.</text>
</comment>
<reference evidence="16 17" key="1">
    <citation type="submission" date="2022-06" db="EMBL/GenBank/DDBJ databases">
        <title>Whole genome sequence of Streptomyces griseoincarnatus RB7AG.</title>
        <authorList>
            <person name="Ray L."/>
            <person name="Behera S."/>
            <person name="Panda A.N."/>
        </authorList>
    </citation>
    <scope>NUCLEOTIDE SEQUENCE [LARGE SCALE GENOMIC DNA]</scope>
    <source>
        <strain evidence="16 17">RB7AG</strain>
    </source>
</reference>
<keyword evidence="11" id="KW-0862">Zinc</keyword>
<comment type="cofactor">
    <cofactor evidence="2">
        <name>Zn(2+)</name>
        <dbReference type="ChEBI" id="CHEBI:29105"/>
    </cofactor>
</comment>
<keyword evidence="13" id="KW-1015">Disulfide bond</keyword>
<comment type="caution">
    <text evidence="16">The sequence shown here is derived from an EMBL/GenBank/DDBJ whole genome shotgun (WGS) entry which is preliminary data.</text>
</comment>
<evidence type="ECO:0000256" key="11">
    <source>
        <dbReference type="ARBA" id="ARBA00022833"/>
    </source>
</evidence>
<sequence length="182" mass="18397">MRIRTLTGAVAAVLVLAGPVGPVVGGQAVAVRTADSAAPSGDTRVLTYDTGRAGEFASAVDRGAAIWNDSVDAVELRPAASGEAADIRIVVDDGWPRAVPGGLGSGTVYFGREAVADGHSTVRIAAHELGHVLGLPDRKPGPCSELMSGASAGPSCRSARPDAAERAEVEEKFARAPAGLSM</sequence>
<keyword evidence="7" id="KW-0964">Secreted</keyword>
<evidence type="ECO:0000256" key="5">
    <source>
        <dbReference type="ARBA" id="ARBA00012325"/>
    </source>
</evidence>
<proteinExistence type="inferred from homology"/>
<evidence type="ECO:0000313" key="17">
    <source>
        <dbReference type="Proteomes" id="UP001523263"/>
    </source>
</evidence>
<comment type="subcellular location">
    <subcellularLocation>
        <location evidence="3">Secreted</location>
    </subcellularLocation>
</comment>
<dbReference type="Proteomes" id="UP001523263">
    <property type="component" value="Unassembled WGS sequence"/>
</dbReference>
<dbReference type="RefSeq" id="WP_199208463.1">
    <property type="nucleotide sequence ID" value="NZ_JAMQBH010000004.1"/>
</dbReference>